<dbReference type="EMBL" id="PEYM01000055">
    <property type="protein sequence ID" value="PIS30432.1"/>
    <property type="molecule type" value="Genomic_DNA"/>
</dbReference>
<keyword evidence="2" id="KW-0812">Transmembrane</keyword>
<evidence type="ECO:0000256" key="2">
    <source>
        <dbReference type="SAM" id="Phobius"/>
    </source>
</evidence>
<evidence type="ECO:0000313" key="3">
    <source>
        <dbReference type="EMBL" id="PIS30432.1"/>
    </source>
</evidence>
<dbReference type="Proteomes" id="UP000231343">
    <property type="component" value="Unassembled WGS sequence"/>
</dbReference>
<comment type="caution">
    <text evidence="3">The sequence shown here is derived from an EMBL/GenBank/DDBJ whole genome shotgun (WGS) entry which is preliminary data.</text>
</comment>
<sequence>MLNDLFINFNWQTFFLALMFFVLVSNLFNLGKTYYKKARLDTQAKQAEAKLQKLQKELKDKETELNQLLEIKEK</sequence>
<keyword evidence="1" id="KW-0175">Coiled coil</keyword>
<dbReference type="AlphaFoldDB" id="A0A2H0XZB1"/>
<keyword evidence="2" id="KW-0472">Membrane</keyword>
<reference evidence="3 4" key="1">
    <citation type="submission" date="2017-09" db="EMBL/GenBank/DDBJ databases">
        <title>Depth-based differentiation of microbial function through sediment-hosted aquifers and enrichment of novel symbionts in the deep terrestrial subsurface.</title>
        <authorList>
            <person name="Probst A.J."/>
            <person name="Ladd B."/>
            <person name="Jarett J.K."/>
            <person name="Geller-Mcgrath D.E."/>
            <person name="Sieber C.M."/>
            <person name="Emerson J.B."/>
            <person name="Anantharaman K."/>
            <person name="Thomas B.C."/>
            <person name="Malmstrom R."/>
            <person name="Stieglmeier M."/>
            <person name="Klingl A."/>
            <person name="Woyke T."/>
            <person name="Ryan C.M."/>
            <person name="Banfield J.F."/>
        </authorList>
    </citation>
    <scope>NUCLEOTIDE SEQUENCE [LARGE SCALE GENOMIC DNA]</scope>
    <source>
        <strain evidence="3">CG08_land_8_20_14_0_20_45_16</strain>
    </source>
</reference>
<feature type="transmembrane region" description="Helical" evidence="2">
    <location>
        <begin position="12"/>
        <end position="30"/>
    </location>
</feature>
<organism evidence="3 4">
    <name type="scientific">Candidatus Saganbacteria bacterium CG08_land_8_20_14_0_20_45_16</name>
    <dbReference type="NCBI Taxonomy" id="2014293"/>
    <lineage>
        <taxon>Bacteria</taxon>
        <taxon>Bacillati</taxon>
        <taxon>Saganbacteria</taxon>
    </lineage>
</organism>
<accession>A0A2H0XZB1</accession>
<keyword evidence="2" id="KW-1133">Transmembrane helix</keyword>
<name>A0A2H0XZB1_UNCSA</name>
<proteinExistence type="predicted"/>
<gene>
    <name evidence="3" type="ORF">COT42_03010</name>
</gene>
<protein>
    <submittedName>
        <fullName evidence="3">Uncharacterized protein</fullName>
    </submittedName>
</protein>
<evidence type="ECO:0000313" key="4">
    <source>
        <dbReference type="Proteomes" id="UP000231343"/>
    </source>
</evidence>
<feature type="coiled-coil region" evidence="1">
    <location>
        <begin position="37"/>
        <end position="71"/>
    </location>
</feature>
<evidence type="ECO:0000256" key="1">
    <source>
        <dbReference type="SAM" id="Coils"/>
    </source>
</evidence>